<sequence length="147" mass="15581">MTTTTPSTEIPRQHKAAVYDNPGNASIKIKMVDTPKPVFGGVLVDLTQTGVCHSNLGIMTNSWNVLSYPIHAGQVGGPAGTWLREFDIKLGDRVGIKWVAGVCGSCLPLQVPCLSGSDGLCLKDYRLGPQYNSEYAGGYPSGISLGK</sequence>
<proteinExistence type="predicted"/>
<dbReference type="GO" id="GO:0004022">
    <property type="term" value="F:alcohol dehydrogenase (NAD+) activity"/>
    <property type="evidence" value="ECO:0007669"/>
    <property type="project" value="TreeGrafter"/>
</dbReference>
<comment type="cofactor">
    <cofactor evidence="1">
        <name>Zn(2+)</name>
        <dbReference type="ChEBI" id="CHEBI:29105"/>
    </cofactor>
</comment>
<dbReference type="HOGENOM" id="CLU_1767693_0_0_1"/>
<dbReference type="EMBL" id="KK088446">
    <property type="protein sequence ID" value="EYE91264.1"/>
    <property type="molecule type" value="Genomic_DNA"/>
</dbReference>
<dbReference type="PANTHER" id="PTHR42940">
    <property type="entry name" value="ALCOHOL DEHYDROGENASE 1-RELATED"/>
    <property type="match status" value="1"/>
</dbReference>
<dbReference type="RefSeq" id="XP_040634954.1">
    <property type="nucleotide sequence ID" value="XM_040779372.1"/>
</dbReference>
<keyword evidence="2" id="KW-0479">Metal-binding</keyword>
<keyword evidence="3" id="KW-0862">Zinc</keyword>
<dbReference type="Gene3D" id="3.90.180.10">
    <property type="entry name" value="Medium-chain alcohol dehydrogenases, catalytic domain"/>
    <property type="match status" value="1"/>
</dbReference>
<dbReference type="AlphaFoldDB" id="A0A017S3Q0"/>
<dbReference type="InterPro" id="IPR011032">
    <property type="entry name" value="GroES-like_sf"/>
</dbReference>
<keyword evidence="6" id="KW-1185">Reference proteome</keyword>
<evidence type="ECO:0000256" key="2">
    <source>
        <dbReference type="ARBA" id="ARBA00022723"/>
    </source>
</evidence>
<dbReference type="PANTHER" id="PTHR42940:SF5">
    <property type="entry name" value="ALCOHOL DEHYDROGENASE 2"/>
    <property type="match status" value="1"/>
</dbReference>
<dbReference type="GO" id="GO:0005737">
    <property type="term" value="C:cytoplasm"/>
    <property type="evidence" value="ECO:0007669"/>
    <property type="project" value="TreeGrafter"/>
</dbReference>
<dbReference type="SUPFAM" id="SSF50129">
    <property type="entry name" value="GroES-like"/>
    <property type="match status" value="1"/>
</dbReference>
<evidence type="ECO:0000256" key="3">
    <source>
        <dbReference type="ARBA" id="ARBA00022833"/>
    </source>
</evidence>
<dbReference type="OrthoDB" id="1879366at2759"/>
<dbReference type="GeneID" id="63694496"/>
<keyword evidence="4" id="KW-0560">Oxidoreductase</keyword>
<dbReference type="GO" id="GO:0046872">
    <property type="term" value="F:metal ion binding"/>
    <property type="evidence" value="ECO:0007669"/>
    <property type="project" value="UniProtKB-KW"/>
</dbReference>
<dbReference type="STRING" id="1388766.A0A017S3Q0"/>
<reference evidence="6" key="1">
    <citation type="journal article" date="2014" name="Nat. Commun.">
        <title>Genomic adaptations of the halophilic Dead Sea filamentous fungus Eurotium rubrum.</title>
        <authorList>
            <person name="Kis-Papo T."/>
            <person name="Weig A.R."/>
            <person name="Riley R."/>
            <person name="Persoh D."/>
            <person name="Salamov A."/>
            <person name="Sun H."/>
            <person name="Lipzen A."/>
            <person name="Wasser S.P."/>
            <person name="Rambold G."/>
            <person name="Grigoriev I.V."/>
            <person name="Nevo E."/>
        </authorList>
    </citation>
    <scope>NUCLEOTIDE SEQUENCE [LARGE SCALE GENOMIC DNA]</scope>
    <source>
        <strain evidence="6">CBS 135680</strain>
    </source>
</reference>
<evidence type="ECO:0000313" key="5">
    <source>
        <dbReference type="EMBL" id="EYE91264.1"/>
    </source>
</evidence>
<dbReference type="Proteomes" id="UP000019804">
    <property type="component" value="Unassembled WGS sequence"/>
</dbReference>
<evidence type="ECO:0000313" key="6">
    <source>
        <dbReference type="Proteomes" id="UP000019804"/>
    </source>
</evidence>
<evidence type="ECO:0000256" key="1">
    <source>
        <dbReference type="ARBA" id="ARBA00001947"/>
    </source>
</evidence>
<gene>
    <name evidence="5" type="ORF">EURHEDRAFT_381132</name>
</gene>
<name>A0A017S3Q0_ASPRC</name>
<evidence type="ECO:0000256" key="4">
    <source>
        <dbReference type="ARBA" id="ARBA00023002"/>
    </source>
</evidence>
<accession>A0A017S3Q0</accession>
<protein>
    <submittedName>
        <fullName evidence="5">Uncharacterized protein</fullName>
    </submittedName>
</protein>
<organism evidence="5 6">
    <name type="scientific">Aspergillus ruber (strain CBS 135680)</name>
    <dbReference type="NCBI Taxonomy" id="1388766"/>
    <lineage>
        <taxon>Eukaryota</taxon>
        <taxon>Fungi</taxon>
        <taxon>Dikarya</taxon>
        <taxon>Ascomycota</taxon>
        <taxon>Pezizomycotina</taxon>
        <taxon>Eurotiomycetes</taxon>
        <taxon>Eurotiomycetidae</taxon>
        <taxon>Eurotiales</taxon>
        <taxon>Aspergillaceae</taxon>
        <taxon>Aspergillus</taxon>
        <taxon>Aspergillus subgen. Aspergillus</taxon>
    </lineage>
</organism>